<protein>
    <submittedName>
        <fullName evidence="3">Transferase</fullName>
    </submittedName>
</protein>
<evidence type="ECO:0000256" key="2">
    <source>
        <dbReference type="SAM" id="Phobius"/>
    </source>
</evidence>
<proteinExistence type="predicted"/>
<feature type="region of interest" description="Disordered" evidence="1">
    <location>
        <begin position="1"/>
        <end position="27"/>
    </location>
</feature>
<evidence type="ECO:0000256" key="1">
    <source>
        <dbReference type="SAM" id="MobiDB-lite"/>
    </source>
</evidence>
<name>A0A380P1B4_STRGR</name>
<feature type="transmembrane region" description="Helical" evidence="2">
    <location>
        <begin position="34"/>
        <end position="53"/>
    </location>
</feature>
<dbReference type="GO" id="GO:0016740">
    <property type="term" value="F:transferase activity"/>
    <property type="evidence" value="ECO:0007669"/>
    <property type="project" value="UniProtKB-KW"/>
</dbReference>
<feature type="transmembrane region" description="Helical" evidence="2">
    <location>
        <begin position="323"/>
        <end position="354"/>
    </location>
</feature>
<dbReference type="EMBL" id="UHID01000006">
    <property type="protein sequence ID" value="SUP57521.1"/>
    <property type="molecule type" value="Genomic_DNA"/>
</dbReference>
<feature type="transmembrane region" description="Helical" evidence="2">
    <location>
        <begin position="432"/>
        <end position="455"/>
    </location>
</feature>
<reference evidence="3 4" key="1">
    <citation type="submission" date="2018-06" db="EMBL/GenBank/DDBJ databases">
        <authorList>
            <consortium name="Pathogen Informatics"/>
            <person name="Doyle S."/>
        </authorList>
    </citation>
    <scope>NUCLEOTIDE SEQUENCE [LARGE SCALE GENOMIC DNA]</scope>
    <source>
        <strain evidence="3 4">NCTC7807</strain>
    </source>
</reference>
<keyword evidence="3" id="KW-0808">Transferase</keyword>
<gene>
    <name evidence="3" type="ORF">NCTC7807_03218</name>
</gene>
<dbReference type="RefSeq" id="WP_147289603.1">
    <property type="nucleotide sequence ID" value="NZ_UHID01000006.1"/>
</dbReference>
<organism evidence="3 4">
    <name type="scientific">Streptomyces griseus</name>
    <dbReference type="NCBI Taxonomy" id="1911"/>
    <lineage>
        <taxon>Bacteria</taxon>
        <taxon>Bacillati</taxon>
        <taxon>Actinomycetota</taxon>
        <taxon>Actinomycetes</taxon>
        <taxon>Kitasatosporales</taxon>
        <taxon>Streptomycetaceae</taxon>
        <taxon>Streptomyces</taxon>
    </lineage>
</organism>
<dbReference type="Proteomes" id="UP000254150">
    <property type="component" value="Unassembled WGS sequence"/>
</dbReference>
<keyword evidence="2" id="KW-1133">Transmembrane helix</keyword>
<feature type="transmembrane region" description="Helical" evidence="2">
    <location>
        <begin position="374"/>
        <end position="397"/>
    </location>
</feature>
<evidence type="ECO:0000313" key="3">
    <source>
        <dbReference type="EMBL" id="SUP57521.1"/>
    </source>
</evidence>
<dbReference type="GeneID" id="95072232"/>
<keyword evidence="2" id="KW-0812">Transmembrane</keyword>
<feature type="transmembrane region" description="Helical" evidence="2">
    <location>
        <begin position="409"/>
        <end position="426"/>
    </location>
</feature>
<dbReference type="AlphaFoldDB" id="A0A380P1B4"/>
<feature type="transmembrane region" description="Helical" evidence="2">
    <location>
        <begin position="59"/>
        <end position="80"/>
    </location>
</feature>
<evidence type="ECO:0000313" key="4">
    <source>
        <dbReference type="Proteomes" id="UP000254150"/>
    </source>
</evidence>
<accession>A0A380P1B4</accession>
<sequence length="467" mass="52113">MAELRTDSTAPPRPRRPPRQAAVIAQSERQGRRLSTAGWIALTLGAGGIGFAYGTASAWATWGIFAANALLVVAGIWAVLRGRMHLTPVLTSIQGLPADERIVVFLRSFKDDAGFSRVAARRWFRLLFTFMLPTPAHLRTEEDQVGRAFAPFGRMVALGSTTDRLPHLGAQRHYASDGTWWNEVVAALDRSALVVLAAGAGRNLGREVRELVRRDDPTRLVLLAVRDHDQYTRFRAALEGEFPKGLPDYPPKRIRHRLLRGRYVRAAIWFDRDWTPHWEMLDGRFPLLGVARRTQRALPRALQPVYRRAGVPARLKPRTRRPWAVKVSVLVIATFWLAPLTLPLLLAGLVLAVGDILPPEVPDLSRGFDPGALLSLYTSWPLLLWLLVVAVCGYRLWRGGPYAVMISRIQGVFFPVLLLAAVLGKLPAPGRVLFVAFVLLLLIVLSMPVAALLLVRRDVRDWVDSRL</sequence>
<keyword evidence="2" id="KW-0472">Membrane</keyword>